<comment type="similarity">
    <text evidence="2">Belongs to the glycosyltransferase 92 family.</text>
</comment>
<keyword evidence="4" id="KW-0808">Transferase</keyword>
<dbReference type="Pfam" id="PF01697">
    <property type="entry name" value="Glyco_transf_92"/>
    <property type="match status" value="1"/>
</dbReference>
<gene>
    <name evidence="9" type="ORF">L3Y34_007096</name>
</gene>
<name>A0AAE8ZVW4_CAEBR</name>
<organism evidence="9 10">
    <name type="scientific">Caenorhabditis briggsae</name>
    <dbReference type="NCBI Taxonomy" id="6238"/>
    <lineage>
        <taxon>Eukaryota</taxon>
        <taxon>Metazoa</taxon>
        <taxon>Ecdysozoa</taxon>
        <taxon>Nematoda</taxon>
        <taxon>Chromadorea</taxon>
        <taxon>Rhabditida</taxon>
        <taxon>Rhabditina</taxon>
        <taxon>Rhabditomorpha</taxon>
        <taxon>Rhabditoidea</taxon>
        <taxon>Rhabditidae</taxon>
        <taxon>Peloderinae</taxon>
        <taxon>Caenorhabditis</taxon>
    </lineage>
</organism>
<evidence type="ECO:0000256" key="5">
    <source>
        <dbReference type="ARBA" id="ARBA00022692"/>
    </source>
</evidence>
<dbReference type="GO" id="GO:0005975">
    <property type="term" value="P:carbohydrate metabolic process"/>
    <property type="evidence" value="ECO:0007669"/>
    <property type="project" value="InterPro"/>
</dbReference>
<evidence type="ECO:0000256" key="6">
    <source>
        <dbReference type="ARBA" id="ARBA00022989"/>
    </source>
</evidence>
<dbReference type="Pfam" id="PF01531">
    <property type="entry name" value="Glyco_transf_11"/>
    <property type="match status" value="1"/>
</dbReference>
<evidence type="ECO:0000313" key="9">
    <source>
        <dbReference type="EMBL" id="ULT87693.1"/>
    </source>
</evidence>
<keyword evidence="3" id="KW-0328">Glycosyltransferase</keyword>
<evidence type="ECO:0000256" key="8">
    <source>
        <dbReference type="SAM" id="Phobius"/>
    </source>
</evidence>
<dbReference type="CDD" id="cd11301">
    <property type="entry name" value="Fut1_Fut2_like"/>
    <property type="match status" value="1"/>
</dbReference>
<reference evidence="9 10" key="1">
    <citation type="submission" date="2022-02" db="EMBL/GenBank/DDBJ databases">
        <title>Chromosome-level reference genomes for two strains of Caenorhabditis briggsae: an improved platform for comparative genomics.</title>
        <authorList>
            <person name="Stevens L."/>
            <person name="Andersen E.C."/>
        </authorList>
    </citation>
    <scope>NUCLEOTIDE SEQUENCE [LARGE SCALE GENOMIC DNA]</scope>
    <source>
        <strain evidence="9">QX1410_ONT</strain>
        <tissue evidence="9">Whole-organism</tissue>
    </source>
</reference>
<protein>
    <recommendedName>
        <fullName evidence="11">Glycosyltransferase family 92 protein</fullName>
    </recommendedName>
</protein>
<dbReference type="InterPro" id="IPR002516">
    <property type="entry name" value="Glyco_trans_11"/>
</dbReference>
<dbReference type="InterPro" id="IPR052012">
    <property type="entry name" value="GTase_92"/>
</dbReference>
<keyword evidence="6 8" id="KW-1133">Transmembrane helix</keyword>
<sequence>MTAETHKLIVPTDADEWTEQEKAPVGCFKRNFTKLSFLKWFLVIVVFCSLLSTEVWKFGRLPTFTSHGLGASLALYAASTELEKPFVQPNKYLSSNLASSSRLGNHLFELSSLLAISRKLNRTPTVFAVEPYHEKMLQDTDLVIPGLLDHFLIINSTVPPTVTPTDFQMRCCFWDDPDRLKNITDEYLHIRGTHYQSWKYFPRLRNELMSYLAPPTHDFEDLPKSNDITKVTCVHIRRTDFVGSGFYVPDEKFILSAMQSVEKAEKRTKQVVMRTVFFGDDFAFMENLSNMSFAMSNGLLKDLKTESFISRDNPSDSIIYSKYNCDVVLFTSPHSTFGWWLGYLSKGNQVYYTDIRYTDDVSIPSGTFSADDYYPTNWIPLRYNGPDNITVVETLNIKLFLAVTIIISTVFFLDSLLTPHKRVPIVEPARSLFHNPSSVRLESMVEDDEYAETRTDAYIINTYYYPTSKSLGQNAIGMVLLMNRFTQKNMTQYKMQLIATSKSNLSMATTPVLLEESYSSCAYINMVATANVLPDMTKLEISDGQSKMEIPFKVARTSAPAPVVICVSPQFAAEQWQLLVVHAHVARYFGGHIHLYVTSLVDSFYDLAVEYEKHGYITLDFWMRLKFANASKDAVEPNLHAELRNQAGAESDCLLQYKEAAAFIMFFDLDDILIPRGFNNYFDEITSLYKRHPRTQTFQYTKRELLTYNKPTVEDINIKETLGHVWFVNEEDYGKIITDPSKLNSMWIHQSWNVKKNYISRTNYIIHLQKPVDPDGHDPVSYRRSDFDEMISMKFNTSILDPIQEDLERFINSTKLPEISKRLPKKTFYFPIIYRCYFEKFYRRPKKDSCPNGEGCQMPQRHDINCVNADADFKSGPPMNPITYHYHVNTRWTKQKGCQM</sequence>
<keyword evidence="7 8" id="KW-0472">Membrane</keyword>
<evidence type="ECO:0000256" key="7">
    <source>
        <dbReference type="ARBA" id="ARBA00023136"/>
    </source>
</evidence>
<dbReference type="PANTHER" id="PTHR21645">
    <property type="entry name" value="GLYCOSYLTRANSFERASE FAMILY 92 PROTEIN"/>
    <property type="match status" value="1"/>
</dbReference>
<feature type="transmembrane region" description="Helical" evidence="8">
    <location>
        <begin position="37"/>
        <end position="56"/>
    </location>
</feature>
<evidence type="ECO:0000256" key="4">
    <source>
        <dbReference type="ARBA" id="ARBA00022679"/>
    </source>
</evidence>
<proteinExistence type="inferred from homology"/>
<evidence type="ECO:0000256" key="3">
    <source>
        <dbReference type="ARBA" id="ARBA00022676"/>
    </source>
</evidence>
<dbReference type="AlphaFoldDB" id="A0AAE8ZVW4"/>
<dbReference type="GO" id="GO:0016020">
    <property type="term" value="C:membrane"/>
    <property type="evidence" value="ECO:0007669"/>
    <property type="project" value="UniProtKB-SubCell"/>
</dbReference>
<evidence type="ECO:0000313" key="10">
    <source>
        <dbReference type="Proteomes" id="UP000827892"/>
    </source>
</evidence>
<comment type="subcellular location">
    <subcellularLocation>
        <location evidence="1">Membrane</location>
        <topology evidence="1">Single-pass membrane protein</topology>
    </subcellularLocation>
</comment>
<dbReference type="GO" id="GO:0008107">
    <property type="term" value="F:galactoside 2-alpha-L-fucosyltransferase activity"/>
    <property type="evidence" value="ECO:0007669"/>
    <property type="project" value="InterPro"/>
</dbReference>
<dbReference type="PANTHER" id="PTHR21645:SF5">
    <property type="entry name" value="GLYCOSYLTRANSFERASE FAMILY 92 PROTEIN C35A5.5"/>
    <property type="match status" value="1"/>
</dbReference>
<dbReference type="InterPro" id="IPR008166">
    <property type="entry name" value="Glyco_transf_92"/>
</dbReference>
<keyword evidence="5 8" id="KW-0812">Transmembrane</keyword>
<evidence type="ECO:0008006" key="11">
    <source>
        <dbReference type="Google" id="ProtNLM"/>
    </source>
</evidence>
<evidence type="ECO:0000256" key="2">
    <source>
        <dbReference type="ARBA" id="ARBA00007647"/>
    </source>
</evidence>
<accession>A0AAE8ZVW4</accession>
<evidence type="ECO:0000256" key="1">
    <source>
        <dbReference type="ARBA" id="ARBA00004167"/>
    </source>
</evidence>
<dbReference type="EMBL" id="CP090895">
    <property type="protein sequence ID" value="ULT87693.1"/>
    <property type="molecule type" value="Genomic_DNA"/>
</dbReference>
<dbReference type="Proteomes" id="UP000827892">
    <property type="component" value="Chromosome V"/>
</dbReference>